<dbReference type="EMBL" id="LR130779">
    <property type="protein sequence ID" value="VDN64047.1"/>
    <property type="molecule type" value="Genomic_DNA"/>
</dbReference>
<dbReference type="AlphaFoldDB" id="A0A653B618"/>
<proteinExistence type="predicted"/>
<reference evidence="1" key="1">
    <citation type="submission" date="2018-11" db="EMBL/GenBank/DDBJ databases">
        <authorList>
            <consortium name="Genoscope - CEA"/>
            <person name="William W."/>
        </authorList>
    </citation>
    <scope>NUCLEOTIDE SEQUENCE [LARGE SCALE GENOMIC DNA]</scope>
    <source>
        <strain evidence="1">T9AD</strain>
    </source>
</reference>
<gene>
    <name evidence="1" type="ORF">POT9AD_3072</name>
</gene>
<evidence type="ECO:0000313" key="1">
    <source>
        <dbReference type="EMBL" id="VDN64047.1"/>
    </source>
</evidence>
<sequence>MACSRAERLPESEASWVSPAFWAGKLKFLDLPGVGPAACSFTTFRRRIQPSGYNSLVVKLQFAALPAARAPQERGSGRLHRASGSPPKG</sequence>
<protein>
    <submittedName>
        <fullName evidence="1">Uncharacterized protein</fullName>
    </submittedName>
</protein>
<name>A0A653B618_ECTOL</name>
<organism evidence="1">
    <name type="scientific">Ectopseudomonas oleovorans</name>
    <name type="common">Pseudomonas oleovorans</name>
    <dbReference type="NCBI Taxonomy" id="301"/>
    <lineage>
        <taxon>Bacteria</taxon>
        <taxon>Pseudomonadati</taxon>
        <taxon>Pseudomonadota</taxon>
        <taxon>Gammaproteobacteria</taxon>
        <taxon>Pseudomonadales</taxon>
        <taxon>Pseudomonadaceae</taxon>
        <taxon>Ectopseudomonas</taxon>
    </lineage>
</organism>
<accession>A0A653B618</accession>